<dbReference type="GeneID" id="106459239"/>
<name>A0ABM1B3X8_LIMPO</name>
<organism evidence="10 11">
    <name type="scientific">Limulus polyphemus</name>
    <name type="common">Atlantic horseshoe crab</name>
    <dbReference type="NCBI Taxonomy" id="6850"/>
    <lineage>
        <taxon>Eukaryota</taxon>
        <taxon>Metazoa</taxon>
        <taxon>Ecdysozoa</taxon>
        <taxon>Arthropoda</taxon>
        <taxon>Chelicerata</taxon>
        <taxon>Merostomata</taxon>
        <taxon>Xiphosura</taxon>
        <taxon>Limulidae</taxon>
        <taxon>Limulus</taxon>
    </lineage>
</organism>
<dbReference type="SMART" id="SM00112">
    <property type="entry name" value="CA"/>
    <property type="match status" value="1"/>
</dbReference>
<dbReference type="InterPro" id="IPR020635">
    <property type="entry name" value="Tyr_kinase_cat_dom"/>
</dbReference>
<dbReference type="InterPro" id="IPR002126">
    <property type="entry name" value="Cadherin-like_dom"/>
</dbReference>
<feature type="chain" id="PRO_5046253362" evidence="7">
    <location>
        <begin position="23"/>
        <end position="642"/>
    </location>
</feature>
<dbReference type="SMART" id="SM00219">
    <property type="entry name" value="TyrKc"/>
    <property type="match status" value="1"/>
</dbReference>
<feature type="transmembrane region" description="Helical" evidence="6">
    <location>
        <begin position="244"/>
        <end position="265"/>
    </location>
</feature>
<dbReference type="PANTHER" id="PTHR24416">
    <property type="entry name" value="TYROSINE-PROTEIN KINASE RECEPTOR"/>
    <property type="match status" value="1"/>
</dbReference>
<feature type="compositionally biased region" description="Low complexity" evidence="5">
    <location>
        <begin position="194"/>
        <end position="217"/>
    </location>
</feature>
<evidence type="ECO:0000256" key="6">
    <source>
        <dbReference type="SAM" id="Phobius"/>
    </source>
</evidence>
<dbReference type="PROSITE" id="PS00107">
    <property type="entry name" value="PROTEIN_KINASE_ATP"/>
    <property type="match status" value="1"/>
</dbReference>
<comment type="catalytic activity">
    <reaction evidence="2">
        <text>L-tyrosyl-[protein] + ATP = O-phospho-L-tyrosyl-[protein] + ADP + H(+)</text>
        <dbReference type="Rhea" id="RHEA:10596"/>
        <dbReference type="Rhea" id="RHEA-COMP:10136"/>
        <dbReference type="Rhea" id="RHEA-COMP:20101"/>
        <dbReference type="ChEBI" id="CHEBI:15378"/>
        <dbReference type="ChEBI" id="CHEBI:30616"/>
        <dbReference type="ChEBI" id="CHEBI:46858"/>
        <dbReference type="ChEBI" id="CHEBI:61978"/>
        <dbReference type="ChEBI" id="CHEBI:456216"/>
        <dbReference type="EC" id="2.7.10.1"/>
    </reaction>
</comment>
<accession>A0ABM1B3X8</accession>
<dbReference type="PROSITE" id="PS50268">
    <property type="entry name" value="CADHERIN_2"/>
    <property type="match status" value="1"/>
</dbReference>
<dbReference type="Proteomes" id="UP000694941">
    <property type="component" value="Unplaced"/>
</dbReference>
<evidence type="ECO:0000256" key="1">
    <source>
        <dbReference type="ARBA" id="ARBA00004167"/>
    </source>
</evidence>
<sequence>MVTCKALLVVCCAVFLAAPGEGFPGHNSPPVFDLTREWLIPENEPVGSRITTVRVRDDEKDDIEYGIKPAVYLDGSSFFRINKRTGDVFLANPVTGEAGNDYYLFITANDGHQTSKIEVYVRILKPNDSPEEGYPIDDFSIHGKPDKGTGRRPFPPYQPNPASYPFLPNPPTVVPSPIKPPQTISPITSQPPKITASTPSITSTSISSSTEGSGTTIHPGGSKEGTAGDGKNEGTQGINITATVLPIVAILGFAPLVAFLFWMFYRKCLNREKIKQHKKVQDQTQSEVTDDLNLNLHPNTLYHQRSRRASSNRYESGELTGVSSIIPEDRKWEFPRHHLRFLGILGEGCFGQVWKCEALNIDNKDGACIVAVKTLKEHASEKEKKDLLSELEVMKLLDPHPNVVTLWGCCTERDPLFVIMEYVMGGKLQSYLRESRAERFYGNLHGTSRHLTSRDLTSFAYQVSKGMEYLSTKRIIHRDLAARNILVDENKTCKVADFGFARDVIVNHVYERKSEGRLPIRWMAPESLFDNIFTTKTDVWSFGILMWEIVTLGSTPYPGLAAAEVMRRVRDGYRLEKPDHCKREMYNIMHYCWDNDPKERPSFSELVCLLDKLLISEHDYIELDRFPDHSYYNITNLSGEKL</sequence>
<keyword evidence="6" id="KW-0472">Membrane</keyword>
<keyword evidence="4" id="KW-0547">Nucleotide-binding</keyword>
<dbReference type="PANTHER" id="PTHR24416:SF621">
    <property type="entry name" value="TYROSINE KINASE RECEPTOR CAD96CA"/>
    <property type="match status" value="1"/>
</dbReference>
<keyword evidence="7" id="KW-0732">Signal</keyword>
<protein>
    <submittedName>
        <fullName evidence="11">Tyrosine kinase receptor Cad96Ca-like isoform X1</fullName>
    </submittedName>
</protein>
<gene>
    <name evidence="11" type="primary">LOC106459239</name>
</gene>
<dbReference type="InterPro" id="IPR050122">
    <property type="entry name" value="RTK"/>
</dbReference>
<evidence type="ECO:0000313" key="10">
    <source>
        <dbReference type="Proteomes" id="UP000694941"/>
    </source>
</evidence>
<keyword evidence="3" id="KW-0106">Calcium</keyword>
<comment type="subcellular location">
    <subcellularLocation>
        <location evidence="1">Membrane</location>
        <topology evidence="1">Single-pass membrane protein</topology>
    </subcellularLocation>
</comment>
<dbReference type="Pfam" id="PF07714">
    <property type="entry name" value="PK_Tyr_Ser-Thr"/>
    <property type="match status" value="1"/>
</dbReference>
<feature type="domain" description="Protein kinase" evidence="8">
    <location>
        <begin position="339"/>
        <end position="621"/>
    </location>
</feature>
<feature type="region of interest" description="Disordered" evidence="5">
    <location>
        <begin position="183"/>
        <end position="232"/>
    </location>
</feature>
<dbReference type="InterPro" id="IPR011009">
    <property type="entry name" value="Kinase-like_dom_sf"/>
</dbReference>
<dbReference type="SUPFAM" id="SSF49313">
    <property type="entry name" value="Cadherin-like"/>
    <property type="match status" value="1"/>
</dbReference>
<dbReference type="PROSITE" id="PS00109">
    <property type="entry name" value="PROTEIN_KINASE_TYR"/>
    <property type="match status" value="1"/>
</dbReference>
<feature type="domain" description="Cadherin" evidence="9">
    <location>
        <begin position="40"/>
        <end position="137"/>
    </location>
</feature>
<dbReference type="SUPFAM" id="SSF56112">
    <property type="entry name" value="Protein kinase-like (PK-like)"/>
    <property type="match status" value="1"/>
</dbReference>
<evidence type="ECO:0000256" key="5">
    <source>
        <dbReference type="SAM" id="MobiDB-lite"/>
    </source>
</evidence>
<proteinExistence type="predicted"/>
<dbReference type="Gene3D" id="3.30.200.20">
    <property type="entry name" value="Phosphorylase Kinase, domain 1"/>
    <property type="match status" value="1"/>
</dbReference>
<dbReference type="Gene3D" id="2.60.40.60">
    <property type="entry name" value="Cadherins"/>
    <property type="match status" value="1"/>
</dbReference>
<dbReference type="InterPro" id="IPR008266">
    <property type="entry name" value="Tyr_kinase_AS"/>
</dbReference>
<dbReference type="CDD" id="cd00192">
    <property type="entry name" value="PTKc"/>
    <property type="match status" value="1"/>
</dbReference>
<dbReference type="InterPro" id="IPR017441">
    <property type="entry name" value="Protein_kinase_ATP_BS"/>
</dbReference>
<evidence type="ECO:0000256" key="7">
    <source>
        <dbReference type="SAM" id="SignalP"/>
    </source>
</evidence>
<dbReference type="Pfam" id="PF00028">
    <property type="entry name" value="Cadherin"/>
    <property type="match status" value="1"/>
</dbReference>
<dbReference type="PROSITE" id="PS50011">
    <property type="entry name" value="PROTEIN_KINASE_DOM"/>
    <property type="match status" value="1"/>
</dbReference>
<keyword evidence="6" id="KW-1133">Transmembrane helix</keyword>
<evidence type="ECO:0000259" key="9">
    <source>
        <dbReference type="PROSITE" id="PS50268"/>
    </source>
</evidence>
<evidence type="ECO:0000313" key="11">
    <source>
        <dbReference type="RefSeq" id="XP_013774329.1"/>
    </source>
</evidence>
<reference evidence="11" key="1">
    <citation type="submission" date="2025-08" db="UniProtKB">
        <authorList>
            <consortium name="RefSeq"/>
        </authorList>
    </citation>
    <scope>IDENTIFICATION</scope>
    <source>
        <tissue evidence="11">Muscle</tissue>
    </source>
</reference>
<dbReference type="Gene3D" id="1.10.510.10">
    <property type="entry name" value="Transferase(Phosphotransferase) domain 1"/>
    <property type="match status" value="1"/>
</dbReference>
<keyword evidence="10" id="KW-1185">Reference proteome</keyword>
<evidence type="ECO:0000256" key="2">
    <source>
        <dbReference type="ARBA" id="ARBA00051243"/>
    </source>
</evidence>
<evidence type="ECO:0000256" key="3">
    <source>
        <dbReference type="PROSITE-ProRule" id="PRU00043"/>
    </source>
</evidence>
<dbReference type="CDD" id="cd11304">
    <property type="entry name" value="Cadherin_repeat"/>
    <property type="match status" value="1"/>
</dbReference>
<evidence type="ECO:0000256" key="4">
    <source>
        <dbReference type="PROSITE-ProRule" id="PRU10141"/>
    </source>
</evidence>
<keyword evidence="4" id="KW-0067">ATP-binding</keyword>
<feature type="signal peptide" evidence="7">
    <location>
        <begin position="1"/>
        <end position="22"/>
    </location>
</feature>
<dbReference type="RefSeq" id="XP_013774329.1">
    <property type="nucleotide sequence ID" value="XM_013918875.2"/>
</dbReference>
<dbReference type="PRINTS" id="PR00109">
    <property type="entry name" value="TYRKINASE"/>
</dbReference>
<evidence type="ECO:0000259" key="8">
    <source>
        <dbReference type="PROSITE" id="PS50011"/>
    </source>
</evidence>
<keyword evidence="6" id="KW-0812">Transmembrane</keyword>
<feature type="binding site" evidence="4">
    <location>
        <position position="373"/>
    </location>
    <ligand>
        <name>ATP</name>
        <dbReference type="ChEBI" id="CHEBI:30616"/>
    </ligand>
</feature>
<dbReference type="InterPro" id="IPR001245">
    <property type="entry name" value="Ser-Thr/Tyr_kinase_cat_dom"/>
</dbReference>
<feature type="compositionally biased region" description="Polar residues" evidence="5">
    <location>
        <begin position="183"/>
        <end position="192"/>
    </location>
</feature>
<dbReference type="InterPro" id="IPR000719">
    <property type="entry name" value="Prot_kinase_dom"/>
</dbReference>
<dbReference type="InterPro" id="IPR015919">
    <property type="entry name" value="Cadherin-like_sf"/>
</dbReference>